<comment type="caution">
    <text evidence="2">The sequence shown here is derived from an EMBL/GenBank/DDBJ whole genome shotgun (WGS) entry which is preliminary data.</text>
</comment>
<gene>
    <name evidence="2" type="ORF">H9863_10045</name>
</gene>
<keyword evidence="1" id="KW-1133">Transmembrane helix</keyword>
<feature type="transmembrane region" description="Helical" evidence="1">
    <location>
        <begin position="53"/>
        <end position="73"/>
    </location>
</feature>
<protein>
    <submittedName>
        <fullName evidence="2">Uncharacterized protein</fullName>
    </submittedName>
</protein>
<evidence type="ECO:0000313" key="3">
    <source>
        <dbReference type="Proteomes" id="UP000824202"/>
    </source>
</evidence>
<evidence type="ECO:0000256" key="1">
    <source>
        <dbReference type="SAM" id="Phobius"/>
    </source>
</evidence>
<dbReference type="EMBL" id="DXFT01000198">
    <property type="protein sequence ID" value="HIX04436.1"/>
    <property type="molecule type" value="Genomic_DNA"/>
</dbReference>
<proteinExistence type="predicted"/>
<dbReference type="Proteomes" id="UP000824202">
    <property type="component" value="Unassembled WGS sequence"/>
</dbReference>
<keyword evidence="1" id="KW-0812">Transmembrane</keyword>
<reference evidence="2" key="2">
    <citation type="submission" date="2021-04" db="EMBL/GenBank/DDBJ databases">
        <authorList>
            <person name="Gilroy R."/>
        </authorList>
    </citation>
    <scope>NUCLEOTIDE SEQUENCE</scope>
    <source>
        <strain evidence="2">23274</strain>
    </source>
</reference>
<keyword evidence="1" id="KW-0472">Membrane</keyword>
<reference evidence="2" key="1">
    <citation type="journal article" date="2021" name="PeerJ">
        <title>Extensive microbial diversity within the chicken gut microbiome revealed by metagenomics and culture.</title>
        <authorList>
            <person name="Gilroy R."/>
            <person name="Ravi A."/>
            <person name="Getino M."/>
            <person name="Pursley I."/>
            <person name="Horton D.L."/>
            <person name="Alikhan N.F."/>
            <person name="Baker D."/>
            <person name="Gharbi K."/>
            <person name="Hall N."/>
            <person name="Watson M."/>
            <person name="Adriaenssens E.M."/>
            <person name="Foster-Nyarko E."/>
            <person name="Jarju S."/>
            <person name="Secka A."/>
            <person name="Antonio M."/>
            <person name="Oren A."/>
            <person name="Chaudhuri R.R."/>
            <person name="La Ragione R."/>
            <person name="Hildebrand F."/>
            <person name="Pallen M.J."/>
        </authorList>
    </citation>
    <scope>NUCLEOTIDE SEQUENCE</scope>
    <source>
        <strain evidence="2">23274</strain>
    </source>
</reference>
<organism evidence="2 3">
    <name type="scientific">Candidatus Odoribacter faecigallinarum</name>
    <dbReference type="NCBI Taxonomy" id="2838706"/>
    <lineage>
        <taxon>Bacteria</taxon>
        <taxon>Pseudomonadati</taxon>
        <taxon>Bacteroidota</taxon>
        <taxon>Bacteroidia</taxon>
        <taxon>Bacteroidales</taxon>
        <taxon>Odoribacteraceae</taxon>
        <taxon>Odoribacter</taxon>
    </lineage>
</organism>
<feature type="transmembrane region" description="Helical" evidence="1">
    <location>
        <begin position="6"/>
        <end position="22"/>
    </location>
</feature>
<evidence type="ECO:0000313" key="2">
    <source>
        <dbReference type="EMBL" id="HIX04436.1"/>
    </source>
</evidence>
<accession>A0A9D2ACH8</accession>
<sequence length="115" mass="13467">MNGDILILAAFAVFVVLLVWRMKERFADLQRQEEQAPLEEKSRLARIRKGWRVIQLVVLGGLAIYMVPFLWADFHHLGQREMVEVVLRCLIFIFTICVLLMELIKVVRQKNKGKC</sequence>
<name>A0A9D2ACH8_9BACT</name>
<dbReference type="AlphaFoldDB" id="A0A9D2ACH8"/>
<feature type="transmembrane region" description="Helical" evidence="1">
    <location>
        <begin position="85"/>
        <end position="104"/>
    </location>
</feature>